<comment type="caution">
    <text evidence="2">The sequence shown here is derived from an EMBL/GenBank/DDBJ whole genome shotgun (WGS) entry which is preliminary data.</text>
</comment>
<dbReference type="AlphaFoldDB" id="A0A413S295"/>
<sequence>MDDKEKMIDDIVAMLDNSVKKGDGHINVVIDENQKDSKEVTRGCADCSVNPMACSVPTIELPGDEDFER</sequence>
<evidence type="ECO:0000313" key="5">
    <source>
        <dbReference type="EMBL" id="RHL45240.1"/>
    </source>
</evidence>
<dbReference type="Proteomes" id="UP000284779">
    <property type="component" value="Unassembled WGS sequence"/>
</dbReference>
<dbReference type="EMBL" id="QSFD01000001">
    <property type="protein sequence ID" value="RHA20672.1"/>
    <property type="molecule type" value="Genomic_DNA"/>
</dbReference>
<accession>A0A413S295</accession>
<dbReference type="EMBL" id="QRHR01000004">
    <property type="protein sequence ID" value="RHF89190.1"/>
    <property type="molecule type" value="Genomic_DNA"/>
</dbReference>
<name>A0A413S295_9FIRM</name>
<evidence type="ECO:0000313" key="8">
    <source>
        <dbReference type="Proteomes" id="UP000284779"/>
    </source>
</evidence>
<dbReference type="EMBL" id="QSFO01000004">
    <property type="protein sequence ID" value="RHA55573.1"/>
    <property type="molecule type" value="Genomic_DNA"/>
</dbReference>
<dbReference type="EMBL" id="QROT01000005">
    <property type="protein sequence ID" value="RHL45240.1"/>
    <property type="molecule type" value="Genomic_DNA"/>
</dbReference>
<gene>
    <name evidence="5" type="ORF">DW018_07785</name>
    <name evidence="4" type="ORF">DW652_05265</name>
    <name evidence="3" type="ORF">DW918_09025</name>
    <name evidence="2" type="ORF">DW929_04400</name>
    <name evidence="1" type="ORF">DW944_00450</name>
</gene>
<dbReference type="GeneID" id="66467140"/>
<evidence type="ECO:0000313" key="3">
    <source>
        <dbReference type="EMBL" id="RHA78565.1"/>
    </source>
</evidence>
<organism evidence="2 7">
    <name type="scientific">Eubacterium ventriosum</name>
    <dbReference type="NCBI Taxonomy" id="39496"/>
    <lineage>
        <taxon>Bacteria</taxon>
        <taxon>Bacillati</taxon>
        <taxon>Bacillota</taxon>
        <taxon>Clostridia</taxon>
        <taxon>Eubacteriales</taxon>
        <taxon>Eubacteriaceae</taxon>
        <taxon>Eubacterium</taxon>
    </lineage>
</organism>
<keyword evidence="8" id="KW-1185">Reference proteome</keyword>
<evidence type="ECO:0000313" key="2">
    <source>
        <dbReference type="EMBL" id="RHA55573.1"/>
    </source>
</evidence>
<dbReference type="Proteomes" id="UP000286186">
    <property type="component" value="Unassembled WGS sequence"/>
</dbReference>
<evidence type="ECO:0000313" key="9">
    <source>
        <dbReference type="Proteomes" id="UP000285740"/>
    </source>
</evidence>
<protein>
    <submittedName>
        <fullName evidence="2">Uncharacterized protein</fullName>
    </submittedName>
</protein>
<evidence type="ECO:0000313" key="1">
    <source>
        <dbReference type="EMBL" id="RHA20672.1"/>
    </source>
</evidence>
<evidence type="ECO:0000313" key="6">
    <source>
        <dbReference type="Proteomes" id="UP000283314"/>
    </source>
</evidence>
<evidence type="ECO:0000313" key="10">
    <source>
        <dbReference type="Proteomes" id="UP000286186"/>
    </source>
</evidence>
<dbReference type="Proteomes" id="UP000284598">
    <property type="component" value="Unassembled WGS sequence"/>
</dbReference>
<evidence type="ECO:0000313" key="7">
    <source>
        <dbReference type="Proteomes" id="UP000284598"/>
    </source>
</evidence>
<proteinExistence type="predicted"/>
<dbReference type="EMBL" id="QSFV01000033">
    <property type="protein sequence ID" value="RHA78565.1"/>
    <property type="molecule type" value="Genomic_DNA"/>
</dbReference>
<reference evidence="6 7" key="1">
    <citation type="submission" date="2018-08" db="EMBL/GenBank/DDBJ databases">
        <title>A genome reference for cultivated species of the human gut microbiota.</title>
        <authorList>
            <person name="Zou Y."/>
            <person name="Xue W."/>
            <person name="Luo G."/>
        </authorList>
    </citation>
    <scope>NUCLEOTIDE SEQUENCE [LARGE SCALE GENOMIC DNA]</scope>
    <source>
        <strain evidence="5 6">AF37-4</strain>
        <strain evidence="4 10">AM23-22</strain>
        <strain evidence="3 9">AM42-30</strain>
        <strain evidence="2 7">AM43-2</strain>
        <strain evidence="1 8">AM44-11BH</strain>
    </source>
</reference>
<dbReference type="RefSeq" id="WP_005358694.1">
    <property type="nucleotide sequence ID" value="NZ_CABJDQ010000005.1"/>
</dbReference>
<evidence type="ECO:0000313" key="4">
    <source>
        <dbReference type="EMBL" id="RHF89190.1"/>
    </source>
</evidence>
<dbReference type="Proteomes" id="UP000285740">
    <property type="component" value="Unassembled WGS sequence"/>
</dbReference>
<dbReference type="Proteomes" id="UP000283314">
    <property type="component" value="Unassembled WGS sequence"/>
</dbReference>